<comment type="subcellular location">
    <subcellularLocation>
        <location evidence="1">Membrane</location>
        <topology evidence="1">Multi-pass membrane protein</topology>
    </subcellularLocation>
</comment>
<dbReference type="AlphaFoldDB" id="A0A346NSA3"/>
<feature type="transmembrane region" description="Helical" evidence="5">
    <location>
        <begin position="60"/>
        <end position="78"/>
    </location>
</feature>
<dbReference type="PANTHER" id="PTHR23514">
    <property type="entry name" value="BYPASS OF STOP CODON PROTEIN 6"/>
    <property type="match status" value="1"/>
</dbReference>
<evidence type="ECO:0000256" key="5">
    <source>
        <dbReference type="SAM" id="Phobius"/>
    </source>
</evidence>
<evidence type="ECO:0000256" key="4">
    <source>
        <dbReference type="ARBA" id="ARBA00023136"/>
    </source>
</evidence>
<feature type="transmembrane region" description="Helical" evidence="5">
    <location>
        <begin position="278"/>
        <end position="296"/>
    </location>
</feature>
<gene>
    <name evidence="6" type="ORF">D0Y50_05990</name>
</gene>
<keyword evidence="2 5" id="KW-0812">Transmembrane</keyword>
<organism evidence="6 7">
    <name type="scientific">Salinimonas sediminis</name>
    <dbReference type="NCBI Taxonomy" id="2303538"/>
    <lineage>
        <taxon>Bacteria</taxon>
        <taxon>Pseudomonadati</taxon>
        <taxon>Pseudomonadota</taxon>
        <taxon>Gammaproteobacteria</taxon>
        <taxon>Alteromonadales</taxon>
        <taxon>Alteromonadaceae</taxon>
        <taxon>Alteromonas/Salinimonas group</taxon>
        <taxon>Salinimonas</taxon>
    </lineage>
</organism>
<feature type="transmembrane region" description="Helical" evidence="5">
    <location>
        <begin position="121"/>
        <end position="140"/>
    </location>
</feature>
<evidence type="ECO:0000256" key="2">
    <source>
        <dbReference type="ARBA" id="ARBA00022692"/>
    </source>
</evidence>
<sequence length="362" mass="37629">MFFIAGMMTASWASIIPFIKHSLNVSDSVIGGFLLCLGAGAMAGMPLAGVGASRIGCRPVLLTCVGGFALLFACIPLVNSLVGLAIVLLLFGMLLGITDCAMNIQAVAVEKAASLPLMSGFHGFYSLGGMAGAVFMALQLTVHGNVLAACMLTSFVIIGLMLWSVKGLLGKLAADPGPLWVLPKSVVILIGIVCCILFLAEGTILDWSGIFLIEFRQISPSLAGMGIACFSVAMTFGRLTGDTIVSRLGARKVINLGAMTAISGFLIVLHINLWQVALVGYVLIGLGCANIVPIMFSATGRQTVMSQAMAVTAVSTLGYVGVLAGPALVGFSADIISLPVSLHIILLLLGLAWWVSRRIPTE</sequence>
<dbReference type="SUPFAM" id="SSF103473">
    <property type="entry name" value="MFS general substrate transporter"/>
    <property type="match status" value="1"/>
</dbReference>
<dbReference type="GO" id="GO:0016020">
    <property type="term" value="C:membrane"/>
    <property type="evidence" value="ECO:0007669"/>
    <property type="project" value="UniProtKB-SubCell"/>
</dbReference>
<keyword evidence="4 5" id="KW-0472">Membrane</keyword>
<feature type="transmembrane region" description="Helical" evidence="5">
    <location>
        <begin position="29"/>
        <end position="48"/>
    </location>
</feature>
<feature type="transmembrane region" description="Helical" evidence="5">
    <location>
        <begin position="253"/>
        <end position="272"/>
    </location>
</feature>
<dbReference type="InterPro" id="IPR036259">
    <property type="entry name" value="MFS_trans_sf"/>
</dbReference>
<evidence type="ECO:0000256" key="3">
    <source>
        <dbReference type="ARBA" id="ARBA00022989"/>
    </source>
</evidence>
<proteinExistence type="predicted"/>
<dbReference type="EMBL" id="CP031769">
    <property type="protein sequence ID" value="AXR08410.1"/>
    <property type="molecule type" value="Genomic_DNA"/>
</dbReference>
<protein>
    <submittedName>
        <fullName evidence="6">MFS transporter</fullName>
    </submittedName>
</protein>
<dbReference type="KEGG" id="salm:D0Y50_05990"/>
<dbReference type="Proteomes" id="UP000262073">
    <property type="component" value="Chromosome"/>
</dbReference>
<feature type="transmembrane region" description="Helical" evidence="5">
    <location>
        <begin position="308"/>
        <end position="329"/>
    </location>
</feature>
<accession>A0A346NSA3</accession>
<feature type="transmembrane region" description="Helical" evidence="5">
    <location>
        <begin position="335"/>
        <end position="355"/>
    </location>
</feature>
<keyword evidence="7" id="KW-1185">Reference proteome</keyword>
<feature type="transmembrane region" description="Helical" evidence="5">
    <location>
        <begin position="146"/>
        <end position="169"/>
    </location>
</feature>
<reference evidence="6 7" key="1">
    <citation type="submission" date="2018-08" db="EMBL/GenBank/DDBJ databases">
        <title>Salinimonas sediminis sp. nov., a piezophilic bacterium isolated from a deep-sea sediment sample from the New Britain Trench.</title>
        <authorList>
            <person name="Cao J."/>
        </authorList>
    </citation>
    <scope>NUCLEOTIDE SEQUENCE [LARGE SCALE GENOMIC DNA]</scope>
    <source>
        <strain evidence="6 7">N102</strain>
    </source>
</reference>
<keyword evidence="3 5" id="KW-1133">Transmembrane helix</keyword>
<dbReference type="PANTHER" id="PTHR23514:SF13">
    <property type="entry name" value="INNER MEMBRANE PROTEIN YBJJ"/>
    <property type="match status" value="1"/>
</dbReference>
<dbReference type="InterPro" id="IPR051788">
    <property type="entry name" value="MFS_Transporter"/>
</dbReference>
<evidence type="ECO:0000313" key="7">
    <source>
        <dbReference type="Proteomes" id="UP000262073"/>
    </source>
</evidence>
<evidence type="ECO:0000313" key="6">
    <source>
        <dbReference type="EMBL" id="AXR08410.1"/>
    </source>
</evidence>
<evidence type="ECO:0000256" key="1">
    <source>
        <dbReference type="ARBA" id="ARBA00004141"/>
    </source>
</evidence>
<dbReference type="Gene3D" id="1.20.1250.20">
    <property type="entry name" value="MFS general substrate transporter like domains"/>
    <property type="match status" value="2"/>
</dbReference>
<name>A0A346NSA3_9ALTE</name>
<dbReference type="OrthoDB" id="9810941at2"/>
<dbReference type="CDD" id="cd17393">
    <property type="entry name" value="MFS_MosC_like"/>
    <property type="match status" value="1"/>
</dbReference>
<feature type="transmembrane region" description="Helical" evidence="5">
    <location>
        <begin position="181"/>
        <end position="200"/>
    </location>
</feature>